<dbReference type="EnsemblPlants" id="AUR62035358-RA">
    <property type="protein sequence ID" value="AUR62035358-RA:cds"/>
    <property type="gene ID" value="AUR62035358"/>
</dbReference>
<name>A0A803MUD6_CHEQI</name>
<dbReference type="Proteomes" id="UP000596660">
    <property type="component" value="Unplaced"/>
</dbReference>
<reference evidence="2" key="2">
    <citation type="submission" date="2021-03" db="UniProtKB">
        <authorList>
            <consortium name="EnsemblPlants"/>
        </authorList>
    </citation>
    <scope>IDENTIFICATION</scope>
</reference>
<evidence type="ECO:0000313" key="3">
    <source>
        <dbReference type="Proteomes" id="UP000596660"/>
    </source>
</evidence>
<protein>
    <recommendedName>
        <fullName evidence="1">Reverse transcriptase zinc-binding domain-containing protein</fullName>
    </recommendedName>
</protein>
<dbReference type="InterPro" id="IPR026960">
    <property type="entry name" value="RVT-Znf"/>
</dbReference>
<keyword evidence="3" id="KW-1185">Reference proteome</keyword>
<reference evidence="2" key="1">
    <citation type="journal article" date="2017" name="Nature">
        <title>The genome of Chenopodium quinoa.</title>
        <authorList>
            <person name="Jarvis D.E."/>
            <person name="Ho Y.S."/>
            <person name="Lightfoot D.J."/>
            <person name="Schmoeckel S.M."/>
            <person name="Li B."/>
            <person name="Borm T.J.A."/>
            <person name="Ohyanagi H."/>
            <person name="Mineta K."/>
            <person name="Michell C.T."/>
            <person name="Saber N."/>
            <person name="Kharbatia N.M."/>
            <person name="Rupper R.R."/>
            <person name="Sharp A.R."/>
            <person name="Dally N."/>
            <person name="Boughton B.A."/>
            <person name="Woo Y.H."/>
            <person name="Gao G."/>
            <person name="Schijlen E.G.W.M."/>
            <person name="Guo X."/>
            <person name="Momin A.A."/>
            <person name="Negrao S."/>
            <person name="Al-Babili S."/>
            <person name="Gehring C."/>
            <person name="Roessner U."/>
            <person name="Jung C."/>
            <person name="Murphy K."/>
            <person name="Arold S.T."/>
            <person name="Gojobori T."/>
            <person name="van der Linden C.G."/>
            <person name="van Loo E.N."/>
            <person name="Jellen E.N."/>
            <person name="Maughan P.J."/>
            <person name="Tester M."/>
        </authorList>
    </citation>
    <scope>NUCLEOTIDE SEQUENCE [LARGE SCALE GENOMIC DNA]</scope>
    <source>
        <strain evidence="2">cv. PI 614886</strain>
    </source>
</reference>
<dbReference type="Gramene" id="AUR62035358-RA">
    <property type="protein sequence ID" value="AUR62035358-RA:cds"/>
    <property type="gene ID" value="AUR62035358"/>
</dbReference>
<proteinExistence type="predicted"/>
<organism evidence="2 3">
    <name type="scientific">Chenopodium quinoa</name>
    <name type="common">Quinoa</name>
    <dbReference type="NCBI Taxonomy" id="63459"/>
    <lineage>
        <taxon>Eukaryota</taxon>
        <taxon>Viridiplantae</taxon>
        <taxon>Streptophyta</taxon>
        <taxon>Embryophyta</taxon>
        <taxon>Tracheophyta</taxon>
        <taxon>Spermatophyta</taxon>
        <taxon>Magnoliopsida</taxon>
        <taxon>eudicotyledons</taxon>
        <taxon>Gunneridae</taxon>
        <taxon>Pentapetalae</taxon>
        <taxon>Caryophyllales</taxon>
        <taxon>Chenopodiaceae</taxon>
        <taxon>Chenopodioideae</taxon>
        <taxon>Atripliceae</taxon>
        <taxon>Chenopodium</taxon>
    </lineage>
</organism>
<dbReference type="AlphaFoldDB" id="A0A803MUD6"/>
<dbReference type="Pfam" id="PF13966">
    <property type="entry name" value="zf-RVT"/>
    <property type="match status" value="1"/>
</dbReference>
<sequence length="84" mass="9443">MALRAPLKLQCFIWSACKGNLAMKKRLVHRHVTEDETCQVCGAGNETIIHALFHCEAAAEIWRHSNLVNLLVGALADSFKKIWN</sequence>
<feature type="domain" description="Reverse transcriptase zinc-binding" evidence="1">
    <location>
        <begin position="4"/>
        <end position="62"/>
    </location>
</feature>
<evidence type="ECO:0000313" key="2">
    <source>
        <dbReference type="EnsemblPlants" id="AUR62035358-RA:cds"/>
    </source>
</evidence>
<evidence type="ECO:0000259" key="1">
    <source>
        <dbReference type="Pfam" id="PF13966"/>
    </source>
</evidence>
<accession>A0A803MUD6</accession>